<gene>
    <name evidence="1" type="ordered locus">midi_00761</name>
</gene>
<dbReference type="STRING" id="696127.midi_00761"/>
<accession>F7XWK2</accession>
<keyword evidence="2" id="KW-1185">Reference proteome</keyword>
<reference evidence="1 2" key="1">
    <citation type="journal article" date="2011" name="Mol. Biol. Evol.">
        <title>Phylogenomic evidence for the presence of a flagellum and cbb3 oxidase in the free-living mitochondrial ancestor.</title>
        <authorList>
            <person name="Sassera D."/>
            <person name="Lo N."/>
            <person name="Epis S."/>
            <person name="D'Auria G."/>
            <person name="Montagna M."/>
            <person name="Comandatore F."/>
            <person name="Horner D."/>
            <person name="Pereto J."/>
            <person name="Luciano A.M."/>
            <person name="Franciosi F."/>
            <person name="Ferri E."/>
            <person name="Crotti E."/>
            <person name="Bazzocchi C."/>
            <person name="Daffonchio D."/>
            <person name="Sacchi L."/>
            <person name="Moya A."/>
            <person name="Latorre A."/>
            <person name="Bandi C."/>
        </authorList>
    </citation>
    <scope>NUCLEOTIDE SEQUENCE [LARGE SCALE GENOMIC DNA]</scope>
    <source>
        <strain evidence="1 2">IricVA</strain>
    </source>
</reference>
<dbReference type="EMBL" id="CP002130">
    <property type="protein sequence ID" value="AEI89051.1"/>
    <property type="molecule type" value="Genomic_DNA"/>
</dbReference>
<evidence type="ECO:0000313" key="2">
    <source>
        <dbReference type="Proteomes" id="UP000006639"/>
    </source>
</evidence>
<sequence length="59" mass="6658">MEENPDLENICITQSPAHCASGDLLSYSPWSWVEVEIGKYARGYIIEIIINTANFTQKP</sequence>
<dbReference type="KEGG" id="mmn:midi_00761"/>
<dbReference type="HOGENOM" id="CLU_2955478_0_0_5"/>
<name>F7XWK2_MIDMI</name>
<proteinExistence type="predicted"/>
<dbReference type="AlphaFoldDB" id="F7XWK2"/>
<protein>
    <submittedName>
        <fullName evidence="1">Uncharacterized protein</fullName>
    </submittedName>
</protein>
<dbReference type="Proteomes" id="UP000006639">
    <property type="component" value="Chromosome"/>
</dbReference>
<organism evidence="1 2">
    <name type="scientific">Midichloria mitochondrii (strain IricVA)</name>
    <dbReference type="NCBI Taxonomy" id="696127"/>
    <lineage>
        <taxon>Bacteria</taxon>
        <taxon>Pseudomonadati</taxon>
        <taxon>Pseudomonadota</taxon>
        <taxon>Alphaproteobacteria</taxon>
        <taxon>Rickettsiales</taxon>
        <taxon>Candidatus Midichloriaceae</taxon>
        <taxon>Candidatus Midichloria</taxon>
    </lineage>
</organism>
<evidence type="ECO:0000313" key="1">
    <source>
        <dbReference type="EMBL" id="AEI89051.1"/>
    </source>
</evidence>